<dbReference type="EMBL" id="BMGY01000004">
    <property type="protein sequence ID" value="GGH80479.1"/>
    <property type="molecule type" value="Genomic_DNA"/>
</dbReference>
<dbReference type="Proteomes" id="UP000637774">
    <property type="component" value="Unassembled WGS sequence"/>
</dbReference>
<proteinExistence type="predicted"/>
<protein>
    <submittedName>
        <fullName evidence="1">Uncharacterized protein</fullName>
    </submittedName>
</protein>
<comment type="caution">
    <text evidence="1">The sequence shown here is derived from an EMBL/GenBank/DDBJ whole genome shotgun (WGS) entry which is preliminary data.</text>
</comment>
<evidence type="ECO:0000313" key="2">
    <source>
        <dbReference type="Proteomes" id="UP000637774"/>
    </source>
</evidence>
<organism evidence="1 2">
    <name type="scientific">Hymenobacter frigidus</name>
    <dbReference type="NCBI Taxonomy" id="1524095"/>
    <lineage>
        <taxon>Bacteria</taxon>
        <taxon>Pseudomonadati</taxon>
        <taxon>Bacteroidota</taxon>
        <taxon>Cytophagia</taxon>
        <taxon>Cytophagales</taxon>
        <taxon>Hymenobacteraceae</taxon>
        <taxon>Hymenobacter</taxon>
    </lineage>
</organism>
<sequence length="65" mass="7531">MLAGAQLKRERVAIRIESGRVVQKHLPYGTSVNRRGREHRRAIPAQRIIKRDAGAYPMFRHDLLI</sequence>
<gene>
    <name evidence="1" type="ORF">GCM10011495_05750</name>
</gene>
<reference evidence="2" key="1">
    <citation type="journal article" date="2019" name="Int. J. Syst. Evol. Microbiol.">
        <title>The Global Catalogue of Microorganisms (GCM) 10K type strain sequencing project: providing services to taxonomists for standard genome sequencing and annotation.</title>
        <authorList>
            <consortium name="The Broad Institute Genomics Platform"/>
            <consortium name="The Broad Institute Genome Sequencing Center for Infectious Disease"/>
            <person name="Wu L."/>
            <person name="Ma J."/>
        </authorList>
    </citation>
    <scope>NUCLEOTIDE SEQUENCE [LARGE SCALE GENOMIC DNA]</scope>
    <source>
        <strain evidence="2">CGMCC 1.14966</strain>
    </source>
</reference>
<name>A0ABQ1ZYP1_9BACT</name>
<keyword evidence="2" id="KW-1185">Reference proteome</keyword>
<evidence type="ECO:0000313" key="1">
    <source>
        <dbReference type="EMBL" id="GGH80479.1"/>
    </source>
</evidence>
<accession>A0ABQ1ZYP1</accession>